<dbReference type="Pfam" id="PF22124">
    <property type="entry name" value="Glyco_hydro_95_cat"/>
    <property type="match status" value="1"/>
</dbReference>
<keyword evidence="2" id="KW-0732">Signal</keyword>
<comment type="caution">
    <text evidence="4">The sequence shown here is derived from an EMBL/GenBank/DDBJ whole genome shotgun (WGS) entry which is preliminary data.</text>
</comment>
<dbReference type="InterPro" id="IPR035992">
    <property type="entry name" value="Ricin_B-like_lectins"/>
</dbReference>
<dbReference type="Gene3D" id="2.80.10.50">
    <property type="match status" value="3"/>
</dbReference>
<dbReference type="Proteomes" id="UP000248889">
    <property type="component" value="Unassembled WGS sequence"/>
</dbReference>
<evidence type="ECO:0000256" key="2">
    <source>
        <dbReference type="SAM" id="SignalP"/>
    </source>
</evidence>
<dbReference type="InterPro" id="IPR008928">
    <property type="entry name" value="6-hairpin_glycosidase_sf"/>
</dbReference>
<name>A0A2X0JGA5_9ACTN</name>
<sequence>MDMPNVPLGRRRFLVAAALTAGATALPAVFTARASAAAPVPPGVTLPRRGIWDSASASSWTDGFVSGNGEFGAVFHGAPTLEKVILTCHHFVLPNGTRDLQPPVVAAQLATSRSQALAGNYAQAAATLDHGWQLRWTQTFHPSHELQISTPGMTTADNYARTTDFQTGEVGATWSDSSGTWLRHGFVSRADKVVVHELLPASGQTLSATLSVNTALDGVPGSVAFTTTATVANGDGYLDLRGIYPAGGAYGFEGTTRIVPIGGSVTANGQTVTVSGASRLLLLSMLGRYENATDWNAHPLQTALARLTADYATLLTRHSPLHAAMFNRSSIDLDVPAADRALATSDLIARQNANRGAVDVALLERMYDSGRYVFVSSCGVLPPRLTGLWTGTWSGSWADDFTTDANVNLQVAGGNILDLSDAMQGYFDLVLGQLPDWQTNARNIYGCRGYLAPTRTDGEYGHMLHFDSGGFPGEAWTGGADWLLWPLLEYYQVTGDSTFLQNKLGPALMTLALFYEDFLTTTDKNGKAVFVPSFSPENQPAGTGQSYAVNATVDIAAARHALQAAIDAADTLGVEQGSSQGVQRWTALLARLPAYTVNSDHALAEWSWPGLTDHYDHRHISHLYGAWPLHEINPEDNPALVQPALRALDLRGDENLAGHGSLHRALARARLKDGTGVYTDLLKILGNDMVFRGMITSHYPDLSVYNCDVANTLPAVLAEALVYTRPGILELLPALPYQLAKGAINGIRGRNRVHIQSLTWDTTVPTATVTLTSDIDQTLTVICRRGINAVTSSAPVTSSPLGADARRVTLTAGTGITLTLSLGPSTLFRVVNRRSGLVLDASGASTADGGGLIQWSWSGGPNQQWRQETNADGSFRLRNVNSGLVLDSPGGSGEGTQLDQWTDSGSDNQWWKLAPTSGGYGRLVNVRTGWCADAQNGSTAAGTPIIQWAANGGSNQEWQLVAL</sequence>
<feature type="signal peptide" evidence="2">
    <location>
        <begin position="1"/>
        <end position="36"/>
    </location>
</feature>
<evidence type="ECO:0000256" key="1">
    <source>
        <dbReference type="SAM" id="MobiDB-lite"/>
    </source>
</evidence>
<dbReference type="SUPFAM" id="SSF48208">
    <property type="entry name" value="Six-hairpin glycosidases"/>
    <property type="match status" value="1"/>
</dbReference>
<reference evidence="4 5" key="1">
    <citation type="submission" date="2018-06" db="EMBL/GenBank/DDBJ databases">
        <title>Streptacidiphilus pinicola sp. nov., isolated from pine grove soil.</title>
        <authorList>
            <person name="Roh S.G."/>
            <person name="Park S."/>
            <person name="Kim M.-K."/>
            <person name="Yun B.-R."/>
            <person name="Park J."/>
            <person name="Kim M.J."/>
            <person name="Kim Y.S."/>
            <person name="Kim S.B."/>
        </authorList>
    </citation>
    <scope>NUCLEOTIDE SEQUENCE [LARGE SCALE GENOMIC DNA]</scope>
    <source>
        <strain evidence="4 5">MMS16-CNU450</strain>
    </source>
</reference>
<dbReference type="PANTHER" id="PTHR31084">
    <property type="entry name" value="ALPHA-L-FUCOSIDASE 2"/>
    <property type="match status" value="1"/>
</dbReference>
<dbReference type="CDD" id="cd00161">
    <property type="entry name" value="beta-trefoil_Ricin-like"/>
    <property type="match status" value="1"/>
</dbReference>
<dbReference type="InterPro" id="IPR012341">
    <property type="entry name" value="6hp_glycosidase-like_sf"/>
</dbReference>
<dbReference type="Pfam" id="PF14200">
    <property type="entry name" value="RicinB_lectin_2"/>
    <property type="match status" value="2"/>
</dbReference>
<dbReference type="SMART" id="SM00458">
    <property type="entry name" value="RICIN"/>
    <property type="match status" value="1"/>
</dbReference>
<dbReference type="InterPro" id="IPR054363">
    <property type="entry name" value="GH95_cat"/>
</dbReference>
<dbReference type="PROSITE" id="PS51318">
    <property type="entry name" value="TAT"/>
    <property type="match status" value="1"/>
</dbReference>
<dbReference type="Pfam" id="PF14498">
    <property type="entry name" value="Glyco_hyd_65N_2"/>
    <property type="match status" value="1"/>
</dbReference>
<dbReference type="GO" id="GO:0005975">
    <property type="term" value="P:carbohydrate metabolic process"/>
    <property type="evidence" value="ECO:0007669"/>
    <property type="project" value="InterPro"/>
</dbReference>
<dbReference type="AlphaFoldDB" id="A0A2X0JGA5"/>
<gene>
    <name evidence="4" type="ORF">DN069_05135</name>
</gene>
<evidence type="ECO:0000313" key="5">
    <source>
        <dbReference type="Proteomes" id="UP000248889"/>
    </source>
</evidence>
<dbReference type="PROSITE" id="PS50231">
    <property type="entry name" value="RICIN_B_LECTIN"/>
    <property type="match status" value="1"/>
</dbReference>
<dbReference type="EMBL" id="QKYN01000022">
    <property type="protein sequence ID" value="RAG86668.1"/>
    <property type="molecule type" value="Genomic_DNA"/>
</dbReference>
<protein>
    <submittedName>
        <fullName evidence="4">Lectin</fullName>
    </submittedName>
</protein>
<evidence type="ECO:0000259" key="3">
    <source>
        <dbReference type="SMART" id="SM00458"/>
    </source>
</evidence>
<dbReference type="PANTHER" id="PTHR31084:SF0">
    <property type="entry name" value="ALPHA-L-FUCOSIDASE 2"/>
    <property type="match status" value="1"/>
</dbReference>
<dbReference type="InterPro" id="IPR000772">
    <property type="entry name" value="Ricin_B_lectin"/>
</dbReference>
<feature type="domain" description="Ricin B lectin" evidence="3">
    <location>
        <begin position="825"/>
        <end position="961"/>
    </location>
</feature>
<dbReference type="OrthoDB" id="3845503at2"/>
<dbReference type="GO" id="GO:0004560">
    <property type="term" value="F:alpha-L-fucosidase activity"/>
    <property type="evidence" value="ECO:0007669"/>
    <property type="project" value="TreeGrafter"/>
</dbReference>
<dbReference type="InterPro" id="IPR027414">
    <property type="entry name" value="GH95_N_dom"/>
</dbReference>
<feature type="chain" id="PRO_5015980368" evidence="2">
    <location>
        <begin position="37"/>
        <end position="963"/>
    </location>
</feature>
<accession>A0A2X0JGA5</accession>
<keyword evidence="5" id="KW-1185">Reference proteome</keyword>
<feature type="region of interest" description="Disordered" evidence="1">
    <location>
        <begin position="886"/>
        <end position="906"/>
    </location>
</feature>
<feature type="compositionally biased region" description="Polar residues" evidence="1">
    <location>
        <begin position="895"/>
        <end position="906"/>
    </location>
</feature>
<dbReference type="Gene3D" id="1.50.10.10">
    <property type="match status" value="1"/>
</dbReference>
<dbReference type="RefSeq" id="WP_111499623.1">
    <property type="nucleotide sequence ID" value="NZ_QKYN01000022.1"/>
</dbReference>
<dbReference type="InterPro" id="IPR006311">
    <property type="entry name" value="TAT_signal"/>
</dbReference>
<proteinExistence type="predicted"/>
<evidence type="ECO:0000313" key="4">
    <source>
        <dbReference type="EMBL" id="RAG86668.1"/>
    </source>
</evidence>
<dbReference type="SUPFAM" id="SSF50370">
    <property type="entry name" value="Ricin B-like lectins"/>
    <property type="match status" value="1"/>
</dbReference>
<organism evidence="4 5">
    <name type="scientific">Streptacidiphilus pinicola</name>
    <dbReference type="NCBI Taxonomy" id="2219663"/>
    <lineage>
        <taxon>Bacteria</taxon>
        <taxon>Bacillati</taxon>
        <taxon>Actinomycetota</taxon>
        <taxon>Actinomycetes</taxon>
        <taxon>Kitasatosporales</taxon>
        <taxon>Streptomycetaceae</taxon>
        <taxon>Streptacidiphilus</taxon>
    </lineage>
</organism>